<evidence type="ECO:0000256" key="1">
    <source>
        <dbReference type="SAM" id="MobiDB-lite"/>
    </source>
</evidence>
<keyword evidence="4" id="KW-1185">Reference proteome</keyword>
<evidence type="ECO:0000313" key="3">
    <source>
        <dbReference type="EMBL" id="PMD65981.1"/>
    </source>
</evidence>
<feature type="compositionally biased region" description="Basic and acidic residues" evidence="1">
    <location>
        <begin position="1"/>
        <end position="15"/>
    </location>
</feature>
<sequence length="155" mass="16107">MMAIDRKVVSKRERNLPASTSSNNLATSTPAIATRSSSAEVAATAGVISSVTSSIARETSTTTVTASVAILGSNRLLAADLSVAHFLTIGALNTRPVLWLGAVSAFVTFDVTVATNNLPWIRAVLLAMTFLTTIVASAAAASLRAVTRKVTNYCH</sequence>
<evidence type="ECO:0000313" key="4">
    <source>
        <dbReference type="Proteomes" id="UP000235371"/>
    </source>
</evidence>
<protein>
    <submittedName>
        <fullName evidence="3">Uncharacterized protein</fullName>
    </submittedName>
</protein>
<feature type="region of interest" description="Disordered" evidence="1">
    <location>
        <begin position="1"/>
        <end position="29"/>
    </location>
</feature>
<proteinExistence type="predicted"/>
<name>A0A2J6TSJ4_9HELO</name>
<dbReference type="Proteomes" id="UP000235371">
    <property type="component" value="Unassembled WGS sequence"/>
</dbReference>
<accession>A0A2J6TSJ4</accession>
<keyword evidence="2" id="KW-0812">Transmembrane</keyword>
<gene>
    <name evidence="3" type="ORF">K444DRAFT_159433</name>
</gene>
<dbReference type="InParanoid" id="A0A2J6TSJ4"/>
<feature type="transmembrane region" description="Helical" evidence="2">
    <location>
        <begin position="97"/>
        <end position="114"/>
    </location>
</feature>
<feature type="transmembrane region" description="Helical" evidence="2">
    <location>
        <begin position="120"/>
        <end position="143"/>
    </location>
</feature>
<dbReference type="RefSeq" id="XP_024742885.1">
    <property type="nucleotide sequence ID" value="XM_024870656.1"/>
</dbReference>
<keyword evidence="2" id="KW-1133">Transmembrane helix</keyword>
<dbReference type="GeneID" id="36578738"/>
<keyword evidence="2" id="KW-0472">Membrane</keyword>
<evidence type="ECO:0000256" key="2">
    <source>
        <dbReference type="SAM" id="Phobius"/>
    </source>
</evidence>
<organism evidence="3 4">
    <name type="scientific">Hyaloscypha bicolor E</name>
    <dbReference type="NCBI Taxonomy" id="1095630"/>
    <lineage>
        <taxon>Eukaryota</taxon>
        <taxon>Fungi</taxon>
        <taxon>Dikarya</taxon>
        <taxon>Ascomycota</taxon>
        <taxon>Pezizomycotina</taxon>
        <taxon>Leotiomycetes</taxon>
        <taxon>Helotiales</taxon>
        <taxon>Hyaloscyphaceae</taxon>
        <taxon>Hyaloscypha</taxon>
        <taxon>Hyaloscypha bicolor</taxon>
    </lineage>
</organism>
<dbReference type="EMBL" id="KZ613745">
    <property type="protein sequence ID" value="PMD65981.1"/>
    <property type="molecule type" value="Genomic_DNA"/>
</dbReference>
<dbReference type="AlphaFoldDB" id="A0A2J6TSJ4"/>
<feature type="compositionally biased region" description="Low complexity" evidence="1">
    <location>
        <begin position="17"/>
        <end position="29"/>
    </location>
</feature>
<reference evidence="3 4" key="1">
    <citation type="submission" date="2016-04" db="EMBL/GenBank/DDBJ databases">
        <title>A degradative enzymes factory behind the ericoid mycorrhizal symbiosis.</title>
        <authorList>
            <consortium name="DOE Joint Genome Institute"/>
            <person name="Martino E."/>
            <person name="Morin E."/>
            <person name="Grelet G."/>
            <person name="Kuo A."/>
            <person name="Kohler A."/>
            <person name="Daghino S."/>
            <person name="Barry K."/>
            <person name="Choi C."/>
            <person name="Cichocki N."/>
            <person name="Clum A."/>
            <person name="Copeland A."/>
            <person name="Hainaut M."/>
            <person name="Haridas S."/>
            <person name="Labutti K."/>
            <person name="Lindquist E."/>
            <person name="Lipzen A."/>
            <person name="Khouja H.-R."/>
            <person name="Murat C."/>
            <person name="Ohm R."/>
            <person name="Olson A."/>
            <person name="Spatafora J."/>
            <person name="Veneault-Fourrey C."/>
            <person name="Henrissat B."/>
            <person name="Grigoriev I."/>
            <person name="Martin F."/>
            <person name="Perotto S."/>
        </authorList>
    </citation>
    <scope>NUCLEOTIDE SEQUENCE [LARGE SCALE GENOMIC DNA]</scope>
    <source>
        <strain evidence="3 4">E</strain>
    </source>
</reference>